<keyword evidence="1" id="KW-0547">Nucleotide-binding</keyword>
<name>A0A1C6YWX9_HAFAL</name>
<protein>
    <submittedName>
        <fullName evidence="1">ATP-dependent Clp protease ATP-binding subunit ClpX</fullName>
    </submittedName>
</protein>
<sequence length="102" mass="11298">MTVTFNGFLAFEKYEPKPEDVCNFCKGICGKENMVGGPDGLSICLPCIELCNEIAQERKAAEREKQISEITSLLDGLPDSWQNHEAAAALYDAGWRKVDKPC</sequence>
<keyword evidence="1" id="KW-0067">ATP-binding</keyword>
<dbReference type="Proteomes" id="UP000094844">
    <property type="component" value="Unassembled WGS sequence"/>
</dbReference>
<evidence type="ECO:0000313" key="1">
    <source>
        <dbReference type="EMBL" id="SCM51387.1"/>
    </source>
</evidence>
<keyword evidence="1" id="KW-0645">Protease</keyword>
<keyword evidence="1" id="KW-0378">Hydrolase</keyword>
<dbReference type="OrthoDB" id="6624369at2"/>
<organism evidence="1 2">
    <name type="scientific">Hafnia alvei</name>
    <dbReference type="NCBI Taxonomy" id="569"/>
    <lineage>
        <taxon>Bacteria</taxon>
        <taxon>Pseudomonadati</taxon>
        <taxon>Pseudomonadota</taxon>
        <taxon>Gammaproteobacteria</taxon>
        <taxon>Enterobacterales</taxon>
        <taxon>Hafniaceae</taxon>
        <taxon>Hafnia</taxon>
    </lineage>
</organism>
<evidence type="ECO:0000313" key="2">
    <source>
        <dbReference type="Proteomes" id="UP000094844"/>
    </source>
</evidence>
<dbReference type="RefSeq" id="WP_072307684.1">
    <property type="nucleotide sequence ID" value="NZ_FMIQ01000011.1"/>
</dbReference>
<dbReference type="GO" id="GO:0005524">
    <property type="term" value="F:ATP binding"/>
    <property type="evidence" value="ECO:0007669"/>
    <property type="project" value="UniProtKB-KW"/>
</dbReference>
<dbReference type="GO" id="GO:0008233">
    <property type="term" value="F:peptidase activity"/>
    <property type="evidence" value="ECO:0007669"/>
    <property type="project" value="UniProtKB-KW"/>
</dbReference>
<reference evidence="1 2" key="1">
    <citation type="submission" date="2016-09" db="EMBL/GenBank/DDBJ databases">
        <authorList>
            <person name="Capua I."/>
            <person name="De Benedictis P."/>
            <person name="Joannis T."/>
            <person name="Lombin L.H."/>
            <person name="Cattoli G."/>
        </authorList>
    </citation>
    <scope>NUCLEOTIDE SEQUENCE [LARGE SCALE GENOMIC DNA]</scope>
    <source>
        <strain evidence="1 2">GB001</strain>
    </source>
</reference>
<dbReference type="GO" id="GO:0006508">
    <property type="term" value="P:proteolysis"/>
    <property type="evidence" value="ECO:0007669"/>
    <property type="project" value="UniProtKB-KW"/>
</dbReference>
<accession>A0A1C6YWX9</accession>
<proteinExistence type="predicted"/>
<gene>
    <name evidence="1" type="ORF">BN1044_00849</name>
</gene>
<dbReference type="AlphaFoldDB" id="A0A1C6YWX9"/>
<dbReference type="EMBL" id="FMIQ01000011">
    <property type="protein sequence ID" value="SCM51387.1"/>
    <property type="molecule type" value="Genomic_DNA"/>
</dbReference>